<evidence type="ECO:0000256" key="5">
    <source>
        <dbReference type="ARBA" id="ARBA00022756"/>
    </source>
</evidence>
<evidence type="ECO:0000313" key="10">
    <source>
        <dbReference type="EMBL" id="KJU84193.1"/>
    </source>
</evidence>
<gene>
    <name evidence="9" type="primary">bioD</name>
    <name evidence="10" type="ORF">MBAV_003615</name>
</gene>
<name>A0A0F3GTZ4_9BACT</name>
<evidence type="ECO:0000313" key="11">
    <source>
        <dbReference type="Proteomes" id="UP000033423"/>
    </source>
</evidence>
<dbReference type="GO" id="GO:0005524">
    <property type="term" value="F:ATP binding"/>
    <property type="evidence" value="ECO:0007669"/>
    <property type="project" value="UniProtKB-UniRule"/>
</dbReference>
<feature type="active site" evidence="9">
    <location>
        <position position="45"/>
    </location>
</feature>
<dbReference type="PANTHER" id="PTHR43210">
    <property type="entry name" value="DETHIOBIOTIN SYNTHETASE"/>
    <property type="match status" value="1"/>
</dbReference>
<keyword evidence="7 9" id="KW-0460">Magnesium</keyword>
<dbReference type="PATRIC" id="fig|29290.4.peg.4802"/>
<accession>A0A0F3GTZ4</accession>
<comment type="caution">
    <text evidence="10">The sequence shown here is derived from an EMBL/GenBank/DDBJ whole genome shotgun (WGS) entry which is preliminary data.</text>
</comment>
<organism evidence="10 11">
    <name type="scientific">Candidatus Magnetobacterium bavaricum</name>
    <dbReference type="NCBI Taxonomy" id="29290"/>
    <lineage>
        <taxon>Bacteria</taxon>
        <taxon>Pseudomonadati</taxon>
        <taxon>Nitrospirota</taxon>
        <taxon>Thermodesulfovibrionia</taxon>
        <taxon>Thermodesulfovibrionales</taxon>
        <taxon>Candidatus Magnetobacteriaceae</taxon>
        <taxon>Candidatus Magnetobacterium</taxon>
    </lineage>
</organism>
<comment type="similarity">
    <text evidence="9">Belongs to the dethiobiotin synthetase family.</text>
</comment>
<evidence type="ECO:0000256" key="2">
    <source>
        <dbReference type="ARBA" id="ARBA00022598"/>
    </source>
</evidence>
<feature type="binding site" evidence="9">
    <location>
        <position position="24"/>
    </location>
    <ligand>
        <name>Mg(2+)</name>
        <dbReference type="ChEBI" id="CHEBI:18420"/>
    </ligand>
</feature>
<evidence type="ECO:0000256" key="9">
    <source>
        <dbReference type="HAMAP-Rule" id="MF_00336"/>
    </source>
</evidence>
<evidence type="ECO:0000256" key="6">
    <source>
        <dbReference type="ARBA" id="ARBA00022840"/>
    </source>
</evidence>
<dbReference type="Gene3D" id="3.40.50.300">
    <property type="entry name" value="P-loop containing nucleotide triphosphate hydrolases"/>
    <property type="match status" value="1"/>
</dbReference>
<comment type="cofactor">
    <cofactor evidence="9">
        <name>Mg(2+)</name>
        <dbReference type="ChEBI" id="CHEBI:18420"/>
    </cofactor>
</comment>
<evidence type="ECO:0000256" key="8">
    <source>
        <dbReference type="ARBA" id="ARBA00047386"/>
    </source>
</evidence>
<dbReference type="AlphaFoldDB" id="A0A0F3GTZ4"/>
<dbReference type="Proteomes" id="UP000033423">
    <property type="component" value="Unassembled WGS sequence"/>
</dbReference>
<comment type="subunit">
    <text evidence="9">Homodimer.</text>
</comment>
<dbReference type="GO" id="GO:0009102">
    <property type="term" value="P:biotin biosynthetic process"/>
    <property type="evidence" value="ECO:0007669"/>
    <property type="project" value="UniProtKB-UniRule"/>
</dbReference>
<dbReference type="EC" id="6.3.3.3" evidence="9"/>
<reference evidence="10 11" key="1">
    <citation type="submission" date="2015-02" db="EMBL/GenBank/DDBJ databases">
        <title>Single-cell genomics of uncultivated deep-branching MTB reveals a conserved set of magnetosome genes.</title>
        <authorList>
            <person name="Kolinko S."/>
            <person name="Richter M."/>
            <person name="Glockner F.O."/>
            <person name="Brachmann A."/>
            <person name="Schuler D."/>
        </authorList>
    </citation>
    <scope>NUCLEOTIDE SEQUENCE [LARGE SCALE GENOMIC DNA]</scope>
    <source>
        <strain evidence="10">TM-1</strain>
    </source>
</reference>
<feature type="binding site" evidence="9">
    <location>
        <position position="62"/>
    </location>
    <ligand>
        <name>Mg(2+)</name>
        <dbReference type="ChEBI" id="CHEBI:18420"/>
    </ligand>
</feature>
<dbReference type="GO" id="GO:0005829">
    <property type="term" value="C:cytosol"/>
    <property type="evidence" value="ECO:0007669"/>
    <property type="project" value="TreeGrafter"/>
</dbReference>
<comment type="catalytic activity">
    <reaction evidence="9">
        <text>(7R,8S)-7,8-diammoniononanoate + CO2 + ATP = (4R,5S)-dethiobiotin + ADP + phosphate + 3 H(+)</text>
        <dbReference type="Rhea" id="RHEA:15805"/>
        <dbReference type="ChEBI" id="CHEBI:15378"/>
        <dbReference type="ChEBI" id="CHEBI:16526"/>
        <dbReference type="ChEBI" id="CHEBI:30616"/>
        <dbReference type="ChEBI" id="CHEBI:43474"/>
        <dbReference type="ChEBI" id="CHEBI:149469"/>
        <dbReference type="ChEBI" id="CHEBI:149473"/>
        <dbReference type="ChEBI" id="CHEBI:456216"/>
        <dbReference type="EC" id="6.3.3.3"/>
    </reaction>
</comment>
<evidence type="ECO:0000256" key="7">
    <source>
        <dbReference type="ARBA" id="ARBA00022842"/>
    </source>
</evidence>
<feature type="binding site" evidence="9">
    <location>
        <position position="122"/>
    </location>
    <ligand>
        <name>Mg(2+)</name>
        <dbReference type="ChEBI" id="CHEBI:18420"/>
    </ligand>
</feature>
<keyword evidence="2 9" id="KW-0436">Ligase</keyword>
<dbReference type="GO" id="GO:0000287">
    <property type="term" value="F:magnesium ion binding"/>
    <property type="evidence" value="ECO:0007669"/>
    <property type="project" value="UniProtKB-UniRule"/>
</dbReference>
<dbReference type="NCBIfam" id="TIGR00347">
    <property type="entry name" value="bioD"/>
    <property type="match status" value="1"/>
</dbReference>
<proteinExistence type="inferred from homology"/>
<dbReference type="EMBL" id="LACI01001573">
    <property type="protein sequence ID" value="KJU84193.1"/>
    <property type="molecule type" value="Genomic_DNA"/>
</dbReference>
<keyword evidence="4 9" id="KW-0547">Nucleotide-binding</keyword>
<keyword evidence="5 9" id="KW-0093">Biotin biosynthesis</keyword>
<feature type="binding site" evidence="9">
    <location>
        <position position="62"/>
    </location>
    <ligand>
        <name>ATP</name>
        <dbReference type="ChEBI" id="CHEBI:30616"/>
    </ligand>
</feature>
<dbReference type="FunFam" id="3.40.50.300:FF:000292">
    <property type="entry name" value="ATP-dependent dethiobiotin synthetase BioD"/>
    <property type="match status" value="1"/>
</dbReference>
<keyword evidence="1 9" id="KW-0963">Cytoplasm</keyword>
<dbReference type="GO" id="GO:0042803">
    <property type="term" value="F:protein homodimerization activity"/>
    <property type="evidence" value="ECO:0007669"/>
    <property type="project" value="UniProtKB-ARBA"/>
</dbReference>
<keyword evidence="6 9" id="KW-0067">ATP-binding</keyword>
<feature type="binding site" evidence="9">
    <location>
        <begin position="213"/>
        <end position="215"/>
    </location>
    <ligand>
        <name>ATP</name>
        <dbReference type="ChEBI" id="CHEBI:30616"/>
    </ligand>
</feature>
<evidence type="ECO:0000256" key="4">
    <source>
        <dbReference type="ARBA" id="ARBA00022741"/>
    </source>
</evidence>
<dbReference type="PIRSF" id="PIRSF006755">
    <property type="entry name" value="DTB_synth"/>
    <property type="match status" value="1"/>
</dbReference>
<dbReference type="CDD" id="cd03109">
    <property type="entry name" value="DTBS"/>
    <property type="match status" value="1"/>
</dbReference>
<feature type="binding site" evidence="9">
    <location>
        <begin position="182"/>
        <end position="183"/>
    </location>
    <ligand>
        <name>ATP</name>
        <dbReference type="ChEBI" id="CHEBI:30616"/>
    </ligand>
</feature>
<comment type="pathway">
    <text evidence="9">Cofactor biosynthesis; biotin biosynthesis; biotin from 7,8-diaminononanoate: step 1/2.</text>
</comment>
<sequence length="234" mass="25089">MKPVRECFVRGFFVTATDTGVGKTVVTALVALSLQQRGLRVAAMKPIETGCTLEDGILVPADGMFVKTTLNLDIDIDTITPVRYALPLAPMVAAMMTGNPVNLDLIRRAWQSLDGFDAVVVEGIGGLMVPISEGYFVCDMIKELALPVILVTAAGLGCINHTLLSIEFLRSHGITTAGLVINHNVCPDGKVANTTNPDIIKQLSPIDVIATVPFIQNIDRTSLEALTSVLRYDI</sequence>
<comment type="catalytic activity">
    <reaction evidence="8">
        <text>(7R,8S)-8-amino-7-(carboxyamino)nonanoate + ATP = (4R,5S)-dethiobiotin + ADP + phosphate + H(+)</text>
        <dbReference type="Rhea" id="RHEA:63684"/>
        <dbReference type="ChEBI" id="CHEBI:15378"/>
        <dbReference type="ChEBI" id="CHEBI:30616"/>
        <dbReference type="ChEBI" id="CHEBI:43474"/>
        <dbReference type="ChEBI" id="CHEBI:149470"/>
        <dbReference type="ChEBI" id="CHEBI:149473"/>
        <dbReference type="ChEBI" id="CHEBI:456216"/>
    </reaction>
</comment>
<dbReference type="HAMAP" id="MF_00336">
    <property type="entry name" value="BioD"/>
    <property type="match status" value="1"/>
</dbReference>
<evidence type="ECO:0000256" key="3">
    <source>
        <dbReference type="ARBA" id="ARBA00022723"/>
    </source>
</evidence>
<feature type="binding site" evidence="9">
    <location>
        <begin position="122"/>
        <end position="125"/>
    </location>
    <ligand>
        <name>ATP</name>
        <dbReference type="ChEBI" id="CHEBI:30616"/>
    </ligand>
</feature>
<dbReference type="PANTHER" id="PTHR43210:SF2">
    <property type="entry name" value="ATP-DEPENDENT DETHIOBIOTIN SYNTHETASE BIOD 2"/>
    <property type="match status" value="1"/>
</dbReference>
<dbReference type="InterPro" id="IPR004472">
    <property type="entry name" value="DTB_synth_BioD"/>
</dbReference>
<comment type="subcellular location">
    <subcellularLocation>
        <location evidence="9">Cytoplasm</location>
    </subcellularLocation>
</comment>
<feature type="binding site" evidence="9">
    <location>
        <begin position="20"/>
        <end position="25"/>
    </location>
    <ligand>
        <name>ATP</name>
        <dbReference type="ChEBI" id="CHEBI:30616"/>
    </ligand>
</feature>
<protein>
    <recommendedName>
        <fullName evidence="9">ATP-dependent dethiobiotin synthetase BioD</fullName>
        <ecNumber evidence="9">6.3.3.3</ecNumber>
    </recommendedName>
    <alternativeName>
        <fullName evidence="9">DTB synthetase</fullName>
        <shortName evidence="9">DTBS</shortName>
    </alternativeName>
    <alternativeName>
        <fullName evidence="9">Dethiobiotin synthase</fullName>
    </alternativeName>
</protein>
<dbReference type="SUPFAM" id="SSF52540">
    <property type="entry name" value="P-loop containing nucleoside triphosphate hydrolases"/>
    <property type="match status" value="1"/>
</dbReference>
<comment type="caution">
    <text evidence="9">Lacks conserved residue(s) required for the propagation of feature annotation.</text>
</comment>
<keyword evidence="3 9" id="KW-0479">Metal-binding</keyword>
<keyword evidence="11" id="KW-1185">Reference proteome</keyword>
<dbReference type="Pfam" id="PF13500">
    <property type="entry name" value="AAA_26"/>
    <property type="match status" value="1"/>
</dbReference>
<feature type="binding site" evidence="9">
    <location>
        <position position="49"/>
    </location>
    <ligand>
        <name>substrate</name>
    </ligand>
</feature>
<comment type="function">
    <text evidence="9">Catalyzes a mechanistically unusual reaction, the ATP-dependent insertion of CO2 between the N7 and N8 nitrogen atoms of 7,8-diaminopelargonic acid (DAPA, also called 7,8-diammoniononanoate) to form a ureido ring.</text>
</comment>
<dbReference type="UniPathway" id="UPA00078">
    <property type="reaction ID" value="UER00161"/>
</dbReference>
<dbReference type="GO" id="GO:0004141">
    <property type="term" value="F:dethiobiotin synthase activity"/>
    <property type="evidence" value="ECO:0007669"/>
    <property type="project" value="UniProtKB-UniRule"/>
</dbReference>
<evidence type="ECO:0000256" key="1">
    <source>
        <dbReference type="ARBA" id="ARBA00022490"/>
    </source>
</evidence>
<dbReference type="InterPro" id="IPR027417">
    <property type="entry name" value="P-loop_NTPase"/>
</dbReference>